<comment type="caution">
    <text evidence="5">The sequence shown here is derived from an EMBL/GenBank/DDBJ whole genome shotgun (WGS) entry which is preliminary data.</text>
</comment>
<dbReference type="RefSeq" id="WP_283755992.1">
    <property type="nucleotide sequence ID" value="NZ_JAQOSP010000147.1"/>
</dbReference>
<reference evidence="5 6" key="1">
    <citation type="submission" date="2023-01" db="EMBL/GenBank/DDBJ databases">
        <title>Novel diversity within Roseofilum (Cyanobacteria; Desertifilaceae) from marine benthic mats with descriptions of four novel species.</title>
        <authorList>
            <person name="Wang Y."/>
            <person name="Berthold D.E."/>
            <person name="Hu J."/>
            <person name="Lefler F.W."/>
            <person name="Laughinghouse H.D. IV."/>
        </authorList>
    </citation>
    <scope>NUCLEOTIDE SEQUENCE [LARGE SCALE GENOMIC DNA]</scope>
    <source>
        <strain evidence="5 6">BLCC-M154</strain>
    </source>
</reference>
<feature type="repeat" description="TPR" evidence="4">
    <location>
        <begin position="618"/>
        <end position="651"/>
    </location>
</feature>
<dbReference type="PANTHER" id="PTHR45954">
    <property type="entry name" value="LD33695P"/>
    <property type="match status" value="1"/>
</dbReference>
<dbReference type="Gene3D" id="1.25.40.10">
    <property type="entry name" value="Tetratricopeptide repeat domain"/>
    <property type="match status" value="2"/>
</dbReference>
<proteinExistence type="predicted"/>
<dbReference type="SUPFAM" id="SSF52540">
    <property type="entry name" value="P-loop containing nucleoside triphosphate hydrolases"/>
    <property type="match status" value="1"/>
</dbReference>
<keyword evidence="4" id="KW-0802">TPR repeat</keyword>
<sequence>MSSKTPSHKLFTEAVQQWNLETLCEKLREAKQNYLPHQRKTLTPIEQCDLRGLLLWKSPEEIAEARGVKVGTVRDALSKGLYRYVEVMLDKEEGVLKNWEDIPTWLEEAGYKTEQTGESSENKTETPAPREFRLNPYAYSPQTWVGREESGRLGESLRGECRILIVTGITGQGKTALAECIAVTELAQTGLKPIRINFDDGSWQQGFDGFIVQFWETLTGKPLPPQTPSQQGFNQVVAKLRKEGYLLLFDSMEKLLQSKTGRMVDSVFADEGWWRLFEALLVGESCESRVIITSQDRLTQFEQCKQHHFWQEECLEGLEEMEQQQLFRQWFENKGIDFPEDEESLGYLQQIGRAFEGHPLVIEVVVSELLAKPFQGNVKRYWRKFGKSFTEEDSNNRHQTLEQSVKERVREVLSRLKKDQRVAYCLLVRGAVYRKPVEESFYLAMGREWGEDTTWQALQLLQLRALVQETRTEGLLQQHYLIRGVAVESLQEEENWKQVEYAAAQMWLTEYQPKPGASHLEKLQGYLESFYHFSQLGDWEKAWQIINLGSRLGDLGYYWEQIEVYKSLLGKLTPKEDMICYENLGSAYYNLAQYDKALDFHQQHLAIARENGDRSREGKALGNLGLVYYSLGQYDRALDFHEQDLAIARENGDRSREGRSLGNLGLVYYSLEQYQQANDYFQKCLSITREIGDRYAEEGALGNLGAIYYALEQYQQAREYHQQHLVMAREIGDRCGEGRAFGNLGAVCGSLGEYLEAKQYFEQYLAITREIGDRSGEATALSNLGEALIQLESYSEAEETLQAALNIATDIGDAKNKVYILKNFALLHQALGNLDLALSYCYQAEALATKVGIPLPEECQALQSKIRECGFIE</sequence>
<dbReference type="Pfam" id="PF13176">
    <property type="entry name" value="TPR_7"/>
    <property type="match status" value="1"/>
</dbReference>
<keyword evidence="6" id="KW-1185">Reference proteome</keyword>
<keyword evidence="3" id="KW-0677">Repeat</keyword>
<dbReference type="SMART" id="SM00028">
    <property type="entry name" value="TPR"/>
    <property type="match status" value="7"/>
</dbReference>
<evidence type="ECO:0000256" key="1">
    <source>
        <dbReference type="ARBA" id="ARBA00004496"/>
    </source>
</evidence>
<dbReference type="Proteomes" id="UP001235303">
    <property type="component" value="Unassembled WGS sequence"/>
</dbReference>
<comment type="subcellular location">
    <subcellularLocation>
        <location evidence="1">Cytoplasm</location>
    </subcellularLocation>
</comment>
<evidence type="ECO:0000313" key="5">
    <source>
        <dbReference type="EMBL" id="MDJ1172244.1"/>
    </source>
</evidence>
<gene>
    <name evidence="5" type="ORF">PMG71_22700</name>
</gene>
<name>A0ABT7AZA7_9CYAN</name>
<feature type="repeat" description="TPR" evidence="4">
    <location>
        <begin position="578"/>
        <end position="611"/>
    </location>
</feature>
<feature type="repeat" description="TPR" evidence="4">
    <location>
        <begin position="778"/>
        <end position="811"/>
    </location>
</feature>
<dbReference type="PANTHER" id="PTHR45954:SF1">
    <property type="entry name" value="LD33695P"/>
    <property type="match status" value="1"/>
</dbReference>
<dbReference type="InterPro" id="IPR052386">
    <property type="entry name" value="GPSM"/>
</dbReference>
<organism evidence="5 6">
    <name type="scientific">Roseofilum acuticapitatum BLCC-M154</name>
    <dbReference type="NCBI Taxonomy" id="3022444"/>
    <lineage>
        <taxon>Bacteria</taxon>
        <taxon>Bacillati</taxon>
        <taxon>Cyanobacteriota</taxon>
        <taxon>Cyanophyceae</taxon>
        <taxon>Desertifilales</taxon>
        <taxon>Desertifilaceae</taxon>
        <taxon>Roseofilum</taxon>
        <taxon>Roseofilum acuticapitatum</taxon>
    </lineage>
</organism>
<accession>A0ABT7AZA7</accession>
<evidence type="ECO:0000256" key="2">
    <source>
        <dbReference type="ARBA" id="ARBA00022490"/>
    </source>
</evidence>
<dbReference type="InterPro" id="IPR027417">
    <property type="entry name" value="P-loop_NTPase"/>
</dbReference>
<protein>
    <submittedName>
        <fullName evidence="5">Tetratricopeptide repeat protein</fullName>
    </submittedName>
</protein>
<dbReference type="EMBL" id="JAQOSP010000147">
    <property type="protein sequence ID" value="MDJ1172244.1"/>
    <property type="molecule type" value="Genomic_DNA"/>
</dbReference>
<evidence type="ECO:0000256" key="3">
    <source>
        <dbReference type="ARBA" id="ARBA00022737"/>
    </source>
</evidence>
<feature type="repeat" description="TPR" evidence="4">
    <location>
        <begin position="658"/>
        <end position="691"/>
    </location>
</feature>
<dbReference type="InterPro" id="IPR011990">
    <property type="entry name" value="TPR-like_helical_dom_sf"/>
</dbReference>
<evidence type="ECO:0000256" key="4">
    <source>
        <dbReference type="PROSITE-ProRule" id="PRU00339"/>
    </source>
</evidence>
<keyword evidence="2" id="KW-0963">Cytoplasm</keyword>
<dbReference type="Gene3D" id="3.40.50.300">
    <property type="entry name" value="P-loop containing nucleotide triphosphate hydrolases"/>
    <property type="match status" value="1"/>
</dbReference>
<dbReference type="InterPro" id="IPR019734">
    <property type="entry name" value="TPR_rpt"/>
</dbReference>
<dbReference type="PROSITE" id="PS50005">
    <property type="entry name" value="TPR"/>
    <property type="match status" value="4"/>
</dbReference>
<evidence type="ECO:0000313" key="6">
    <source>
        <dbReference type="Proteomes" id="UP001235303"/>
    </source>
</evidence>
<dbReference type="SUPFAM" id="SSF48452">
    <property type="entry name" value="TPR-like"/>
    <property type="match status" value="2"/>
</dbReference>
<dbReference type="Pfam" id="PF13424">
    <property type="entry name" value="TPR_12"/>
    <property type="match status" value="3"/>
</dbReference>